<proteinExistence type="predicted"/>
<reference evidence="1 2" key="1">
    <citation type="submission" date="2014-02" db="EMBL/GenBank/DDBJ databases">
        <title>Whole genome shotgun sequence of Rhodococcus wratislaviensis NBRC 100605.</title>
        <authorList>
            <person name="Hosoyama A."/>
            <person name="Tsuchikane K."/>
            <person name="Yoshida I."/>
            <person name="Ohji S."/>
            <person name="Ichikawa N."/>
            <person name="Yamazoe A."/>
            <person name="Fujita N."/>
        </authorList>
    </citation>
    <scope>NUCLEOTIDE SEQUENCE [LARGE SCALE GENOMIC DNA]</scope>
    <source>
        <strain evidence="1 2">NBRC 100605</strain>
    </source>
</reference>
<protein>
    <submittedName>
        <fullName evidence="1">Uncharacterized protein</fullName>
    </submittedName>
</protein>
<sequence length="58" mass="6337">MIVATALHEDDPHSLIDALLATADELTLIGASILRQWRAAGRIDFELIVPYRPVPSIA</sequence>
<comment type="caution">
    <text evidence="1">The sequence shown here is derived from an EMBL/GenBank/DDBJ whole genome shotgun (WGS) entry which is preliminary data.</text>
</comment>
<dbReference type="EMBL" id="BAWF01000035">
    <property type="protein sequence ID" value="GAF46920.1"/>
    <property type="molecule type" value="Genomic_DNA"/>
</dbReference>
<gene>
    <name evidence="1" type="ORF">RW1_035_00640</name>
</gene>
<dbReference type="RefSeq" id="WP_156046635.1">
    <property type="nucleotide sequence ID" value="NZ_BAWF01000035.1"/>
</dbReference>
<dbReference type="AlphaFoldDB" id="X0R7G9"/>
<keyword evidence="2" id="KW-1185">Reference proteome</keyword>
<evidence type="ECO:0000313" key="2">
    <source>
        <dbReference type="Proteomes" id="UP000019491"/>
    </source>
</evidence>
<organism evidence="1 2">
    <name type="scientific">Rhodococcus wratislaviensis NBRC 100605</name>
    <dbReference type="NCBI Taxonomy" id="1219028"/>
    <lineage>
        <taxon>Bacteria</taxon>
        <taxon>Bacillati</taxon>
        <taxon>Actinomycetota</taxon>
        <taxon>Actinomycetes</taxon>
        <taxon>Mycobacteriales</taxon>
        <taxon>Nocardiaceae</taxon>
        <taxon>Rhodococcus</taxon>
    </lineage>
</organism>
<name>X0R7G9_RHOWR</name>
<evidence type="ECO:0000313" key="1">
    <source>
        <dbReference type="EMBL" id="GAF46920.1"/>
    </source>
</evidence>
<dbReference type="Proteomes" id="UP000019491">
    <property type="component" value="Unassembled WGS sequence"/>
</dbReference>
<accession>X0R7G9</accession>